<dbReference type="PANTHER" id="PTHR33348">
    <property type="entry name" value="PRECURSOR OF CEP5"/>
    <property type="match status" value="1"/>
</dbReference>
<evidence type="ECO:0000256" key="8">
    <source>
        <dbReference type="SAM" id="MobiDB-lite"/>
    </source>
</evidence>
<gene>
    <name evidence="10" type="ORF">ACJRO7_021199</name>
</gene>
<keyword evidence="5" id="KW-0372">Hormone</keyword>
<dbReference type="InterPro" id="IPR033250">
    <property type="entry name" value="CEP"/>
</dbReference>
<sequence>MAFNKVAVLSLALALIFFTSTLGLSEGRKWKLEKNDFPSMSSTGEYEMMGEEDNNNRGLLQSRVVYPPAPAPSVEAFMPASLSHSPGDGHPEHTLMSTGRKYEGMMAKEDNDDHVLKQPHVVKSPALAPTEEAISPSPDHSRGVGHPVHPPNYDQVAAFRPTSPGHSPGAGHKLPPLAP</sequence>
<feature type="chain" id="PRO_5044826331" evidence="9">
    <location>
        <begin position="24"/>
        <end position="179"/>
    </location>
</feature>
<evidence type="ECO:0000256" key="6">
    <source>
        <dbReference type="ARBA" id="ARBA00022729"/>
    </source>
</evidence>
<comment type="caution">
    <text evidence="10">The sequence shown here is derived from an EMBL/GenBank/DDBJ whole genome shotgun (WGS) entry which is preliminary data.</text>
</comment>
<feature type="region of interest" description="Disordered" evidence="8">
    <location>
        <begin position="131"/>
        <end position="179"/>
    </location>
</feature>
<keyword evidence="6 9" id="KW-0732">Signal</keyword>
<dbReference type="AlphaFoldDB" id="A0ABD3KNX8"/>
<accession>A0ABD3KNX8</accession>
<evidence type="ECO:0000256" key="2">
    <source>
        <dbReference type="ARBA" id="ARBA00008963"/>
    </source>
</evidence>
<evidence type="ECO:0000256" key="7">
    <source>
        <dbReference type="ARBA" id="ARBA00023278"/>
    </source>
</evidence>
<keyword evidence="11" id="KW-1185">Reference proteome</keyword>
<dbReference type="GO" id="GO:0048046">
    <property type="term" value="C:apoplast"/>
    <property type="evidence" value="ECO:0007669"/>
    <property type="project" value="UniProtKB-SubCell"/>
</dbReference>
<comment type="subcellular location">
    <subcellularLocation>
        <location evidence="1">Secreted</location>
        <location evidence="1">Extracellular space</location>
        <location evidence="1">Apoplast</location>
    </subcellularLocation>
</comment>
<feature type="signal peptide" evidence="9">
    <location>
        <begin position="1"/>
        <end position="23"/>
    </location>
</feature>
<evidence type="ECO:0000256" key="5">
    <source>
        <dbReference type="ARBA" id="ARBA00022702"/>
    </source>
</evidence>
<dbReference type="GO" id="GO:1902025">
    <property type="term" value="P:nitrate import"/>
    <property type="evidence" value="ECO:0007669"/>
    <property type="project" value="UniProtKB-ARBA"/>
</dbReference>
<dbReference type="Proteomes" id="UP001634007">
    <property type="component" value="Unassembled WGS sequence"/>
</dbReference>
<evidence type="ECO:0000256" key="9">
    <source>
        <dbReference type="SAM" id="SignalP"/>
    </source>
</evidence>
<dbReference type="EMBL" id="JBJKBG010000005">
    <property type="protein sequence ID" value="KAL3739883.1"/>
    <property type="molecule type" value="Genomic_DNA"/>
</dbReference>
<evidence type="ECO:0000256" key="3">
    <source>
        <dbReference type="ARBA" id="ARBA00022523"/>
    </source>
</evidence>
<protein>
    <submittedName>
        <fullName evidence="10">Uncharacterized protein</fullName>
    </submittedName>
</protein>
<proteinExistence type="inferred from homology"/>
<reference evidence="10 11" key="1">
    <citation type="submission" date="2024-11" db="EMBL/GenBank/DDBJ databases">
        <title>Chromosome-level genome assembly of Eucalyptus globulus Labill. provides insights into its genome evolution.</title>
        <authorList>
            <person name="Li X."/>
        </authorList>
    </citation>
    <scope>NUCLEOTIDE SEQUENCE [LARGE SCALE GENOMIC DNA]</scope>
    <source>
        <strain evidence="10">CL2024</strain>
        <tissue evidence="10">Fresh tender leaves</tissue>
    </source>
</reference>
<keyword evidence="7" id="KW-0379">Hydroxylation</keyword>
<evidence type="ECO:0000256" key="4">
    <source>
        <dbReference type="ARBA" id="ARBA00022525"/>
    </source>
</evidence>
<dbReference type="PANTHER" id="PTHR33348:SF44">
    <property type="entry name" value="PRECURSOR OF CEP6"/>
    <property type="match status" value="1"/>
</dbReference>
<keyword evidence="4" id="KW-0964">Secreted</keyword>
<name>A0ABD3KNX8_EUCGL</name>
<dbReference type="GO" id="GO:0006995">
    <property type="term" value="P:cellular response to nitrogen starvation"/>
    <property type="evidence" value="ECO:0007669"/>
    <property type="project" value="UniProtKB-ARBA"/>
</dbReference>
<comment type="similarity">
    <text evidence="2">Belongs to the C-terminally encoded plant signaling peptide (CEP) family.</text>
</comment>
<evidence type="ECO:0000313" key="10">
    <source>
        <dbReference type="EMBL" id="KAL3739883.1"/>
    </source>
</evidence>
<dbReference type="GO" id="GO:0005179">
    <property type="term" value="F:hormone activity"/>
    <property type="evidence" value="ECO:0007669"/>
    <property type="project" value="UniProtKB-KW"/>
</dbReference>
<evidence type="ECO:0000313" key="11">
    <source>
        <dbReference type="Proteomes" id="UP001634007"/>
    </source>
</evidence>
<evidence type="ECO:0000256" key="1">
    <source>
        <dbReference type="ARBA" id="ARBA00004271"/>
    </source>
</evidence>
<organism evidence="10 11">
    <name type="scientific">Eucalyptus globulus</name>
    <name type="common">Tasmanian blue gum</name>
    <dbReference type="NCBI Taxonomy" id="34317"/>
    <lineage>
        <taxon>Eukaryota</taxon>
        <taxon>Viridiplantae</taxon>
        <taxon>Streptophyta</taxon>
        <taxon>Embryophyta</taxon>
        <taxon>Tracheophyta</taxon>
        <taxon>Spermatophyta</taxon>
        <taxon>Magnoliopsida</taxon>
        <taxon>eudicotyledons</taxon>
        <taxon>Gunneridae</taxon>
        <taxon>Pentapetalae</taxon>
        <taxon>rosids</taxon>
        <taxon>malvids</taxon>
        <taxon>Myrtales</taxon>
        <taxon>Myrtaceae</taxon>
        <taxon>Myrtoideae</taxon>
        <taxon>Eucalypteae</taxon>
        <taxon>Eucalyptus</taxon>
    </lineage>
</organism>
<keyword evidence="3" id="KW-0052">Apoplast</keyword>